<gene>
    <name evidence="5" type="primary">hetN</name>
    <name evidence="6" type="ORF">FF098_009865</name>
    <name evidence="5" type="ORF">GCM10011355_19860</name>
</gene>
<dbReference type="Proteomes" id="UP000818603">
    <property type="component" value="Unassembled WGS sequence"/>
</dbReference>
<reference evidence="5" key="1">
    <citation type="journal article" date="2014" name="Int. J. Syst. Evol. Microbiol.">
        <title>Complete genome sequence of Corynebacterium casei LMG S-19264T (=DSM 44701T), isolated from a smear-ripened cheese.</title>
        <authorList>
            <consortium name="US DOE Joint Genome Institute (JGI-PGF)"/>
            <person name="Walter F."/>
            <person name="Albersmeier A."/>
            <person name="Kalinowski J."/>
            <person name="Ruckert C."/>
        </authorList>
    </citation>
    <scope>NUCLEOTIDE SEQUENCE</scope>
    <source>
        <strain evidence="5">CGMCC 1.14984</strain>
    </source>
</reference>
<dbReference type="GO" id="GO:0016491">
    <property type="term" value="F:oxidoreductase activity"/>
    <property type="evidence" value="ECO:0007669"/>
    <property type="project" value="UniProtKB-KW"/>
</dbReference>
<evidence type="ECO:0000313" key="5">
    <source>
        <dbReference type="EMBL" id="GGH97792.1"/>
    </source>
</evidence>
<evidence type="ECO:0000313" key="7">
    <source>
        <dbReference type="Proteomes" id="UP000621856"/>
    </source>
</evidence>
<dbReference type="PIRSF" id="PIRSF000126">
    <property type="entry name" value="11-beta-HSD1"/>
    <property type="match status" value="1"/>
</dbReference>
<dbReference type="PRINTS" id="PR00080">
    <property type="entry name" value="SDRFAMILY"/>
</dbReference>
<dbReference type="CDD" id="cd05233">
    <property type="entry name" value="SDR_c"/>
    <property type="match status" value="1"/>
</dbReference>
<keyword evidence="2" id="KW-0560">Oxidoreductase</keyword>
<reference evidence="5" key="3">
    <citation type="submission" date="2020-09" db="EMBL/GenBank/DDBJ databases">
        <authorList>
            <person name="Sun Q."/>
            <person name="Zhou Y."/>
        </authorList>
    </citation>
    <scope>NUCLEOTIDE SEQUENCE</scope>
    <source>
        <strain evidence="5">CGMCC 1.14984</strain>
    </source>
</reference>
<dbReference type="Gene3D" id="3.40.50.720">
    <property type="entry name" value="NAD(P)-binding Rossmann-like Domain"/>
    <property type="match status" value="1"/>
</dbReference>
<dbReference type="InterPro" id="IPR002347">
    <property type="entry name" value="SDR_fam"/>
</dbReference>
<dbReference type="SMART" id="SM00822">
    <property type="entry name" value="PKS_KR"/>
    <property type="match status" value="1"/>
</dbReference>
<dbReference type="Pfam" id="PF00106">
    <property type="entry name" value="adh_short"/>
    <property type="match status" value="1"/>
</dbReference>
<dbReference type="InterPro" id="IPR020904">
    <property type="entry name" value="Sc_DH/Rdtase_CS"/>
</dbReference>
<name>A0A8J3A8F6_9PROT</name>
<dbReference type="AlphaFoldDB" id="A0A8J3A8F6"/>
<evidence type="ECO:0000313" key="6">
    <source>
        <dbReference type="EMBL" id="NHK28209.1"/>
    </source>
</evidence>
<proteinExistence type="inferred from homology"/>
<reference evidence="6 8" key="2">
    <citation type="submission" date="2020-02" db="EMBL/GenBank/DDBJ databases">
        <title>Genome sequence of Parvularcula flava strain NH6-79.</title>
        <authorList>
            <person name="Abdul Karim M.H."/>
            <person name="Lam M.Q."/>
            <person name="Chen S.J."/>
            <person name="Yahya A."/>
            <person name="Shahir S."/>
            <person name="Shamsir M.S."/>
            <person name="Chong C.S."/>
        </authorList>
    </citation>
    <scope>NUCLEOTIDE SEQUENCE [LARGE SCALE GENOMIC DNA]</scope>
    <source>
        <strain evidence="6 8">NH6-79</strain>
    </source>
</reference>
<dbReference type="Proteomes" id="UP000621856">
    <property type="component" value="Unassembled WGS sequence"/>
</dbReference>
<evidence type="ECO:0000256" key="2">
    <source>
        <dbReference type="ARBA" id="ARBA00023002"/>
    </source>
</evidence>
<evidence type="ECO:0000256" key="3">
    <source>
        <dbReference type="RuleBase" id="RU000363"/>
    </source>
</evidence>
<organism evidence="5 7">
    <name type="scientific">Aquisalinus luteolus</name>
    <dbReference type="NCBI Taxonomy" id="1566827"/>
    <lineage>
        <taxon>Bacteria</taxon>
        <taxon>Pseudomonadati</taxon>
        <taxon>Pseudomonadota</taxon>
        <taxon>Alphaproteobacteria</taxon>
        <taxon>Parvularculales</taxon>
        <taxon>Parvularculaceae</taxon>
        <taxon>Aquisalinus</taxon>
    </lineage>
</organism>
<dbReference type="PANTHER" id="PTHR44196:SF2">
    <property type="entry name" value="SHORT-CHAIN DEHYDROGENASE-RELATED"/>
    <property type="match status" value="1"/>
</dbReference>
<evidence type="ECO:0000313" key="8">
    <source>
        <dbReference type="Proteomes" id="UP000818603"/>
    </source>
</evidence>
<dbReference type="PANTHER" id="PTHR44196">
    <property type="entry name" value="DEHYDROGENASE/REDUCTASE SDR FAMILY MEMBER 7B"/>
    <property type="match status" value="1"/>
</dbReference>
<comment type="caution">
    <text evidence="5">The sequence shown here is derived from an EMBL/GenBank/DDBJ whole genome shotgun (WGS) entry which is preliminary data.</text>
</comment>
<dbReference type="SUPFAM" id="SSF51735">
    <property type="entry name" value="NAD(P)-binding Rossmann-fold domains"/>
    <property type="match status" value="1"/>
</dbReference>
<dbReference type="PRINTS" id="PR00081">
    <property type="entry name" value="GDHRDH"/>
</dbReference>
<dbReference type="PROSITE" id="PS00061">
    <property type="entry name" value="ADH_SHORT"/>
    <property type="match status" value="1"/>
</dbReference>
<sequence>MDEYQGKWALVTGASAGLGAEFARQLAARGCNVVLTARREDRLAVLSEELERTGVQTASIPADLSRRDAPGDIMAAMAAKGICPNVLVNNAGFGLTGEYADRSWQEQGDFIQLMVTACAELAHQCLPAMRERGWGRVINVSSVAGLVPPSAGHTLYGASKAFLISFTQALAAETEKDGVKCCVVCPGFTYTEFHDVNGTREMLHKAMPDFMMLQAGDVVAGTLKAADRGHTVHVPGWQYKTIVALSRIMPLWLTEGIARAQQGRYRKT</sequence>
<accession>A0A8J3A8F6</accession>
<feature type="domain" description="Ketoreductase" evidence="4">
    <location>
        <begin position="7"/>
        <end position="188"/>
    </location>
</feature>
<dbReference type="RefSeq" id="WP_155140021.1">
    <property type="nucleotide sequence ID" value="NZ_BMGZ01000002.1"/>
</dbReference>
<protein>
    <submittedName>
        <fullName evidence="5">Dehydrogenase</fullName>
    </submittedName>
    <submittedName>
        <fullName evidence="6">SDR family oxidoreductase</fullName>
    </submittedName>
</protein>
<comment type="similarity">
    <text evidence="1 3">Belongs to the short-chain dehydrogenases/reductases (SDR) family.</text>
</comment>
<dbReference type="EMBL" id="BMGZ01000002">
    <property type="protein sequence ID" value="GGH97792.1"/>
    <property type="molecule type" value="Genomic_DNA"/>
</dbReference>
<dbReference type="InterPro" id="IPR057326">
    <property type="entry name" value="KR_dom"/>
</dbReference>
<evidence type="ECO:0000256" key="1">
    <source>
        <dbReference type="ARBA" id="ARBA00006484"/>
    </source>
</evidence>
<dbReference type="EMBL" id="VCJR02000002">
    <property type="protein sequence ID" value="NHK28209.1"/>
    <property type="molecule type" value="Genomic_DNA"/>
</dbReference>
<evidence type="ECO:0000259" key="4">
    <source>
        <dbReference type="SMART" id="SM00822"/>
    </source>
</evidence>
<dbReference type="GO" id="GO:0016020">
    <property type="term" value="C:membrane"/>
    <property type="evidence" value="ECO:0007669"/>
    <property type="project" value="TreeGrafter"/>
</dbReference>
<dbReference type="InterPro" id="IPR036291">
    <property type="entry name" value="NAD(P)-bd_dom_sf"/>
</dbReference>
<keyword evidence="8" id="KW-1185">Reference proteome</keyword>